<dbReference type="GO" id="GO:0009360">
    <property type="term" value="C:DNA polymerase III complex"/>
    <property type="evidence" value="ECO:0007669"/>
    <property type="project" value="InterPro"/>
</dbReference>
<evidence type="ECO:0000313" key="11">
    <source>
        <dbReference type="EMBL" id="CCV66040.1"/>
    </source>
</evidence>
<dbReference type="KEGG" id="abra:BN85310190"/>
<dbReference type="InterPro" id="IPR027417">
    <property type="entry name" value="P-loop_NTPase"/>
</dbReference>
<keyword evidence="5" id="KW-0235">DNA replication</keyword>
<dbReference type="InterPro" id="IPR005790">
    <property type="entry name" value="DNA_polIII_delta"/>
</dbReference>
<evidence type="ECO:0000256" key="4">
    <source>
        <dbReference type="ARBA" id="ARBA00022695"/>
    </source>
</evidence>
<dbReference type="InterPro" id="IPR048466">
    <property type="entry name" value="DNA_pol3_delta-like_C"/>
</dbReference>
<dbReference type="NCBIfam" id="TIGR01128">
    <property type="entry name" value="holA"/>
    <property type="match status" value="1"/>
</dbReference>
<evidence type="ECO:0000256" key="8">
    <source>
        <dbReference type="ARBA" id="ARBA00049244"/>
    </source>
</evidence>
<dbReference type="EC" id="2.7.7.7" evidence="1"/>
<gene>
    <name evidence="11" type="primary">holA</name>
    <name evidence="11" type="ORF">BN85310190</name>
</gene>
<dbReference type="Gene3D" id="1.10.8.60">
    <property type="match status" value="1"/>
</dbReference>
<reference evidence="11 12" key="1">
    <citation type="journal article" date="2013" name="J. Mol. Microbiol. Biotechnol.">
        <title>Analysis of the Complete Genomes of Acholeplasma brassicae , A. palmae and A. laidlawii and Their Comparison to the Obligate Parasites from ' Candidatus Phytoplasma'.</title>
        <authorList>
            <person name="Kube M."/>
            <person name="Siewert C."/>
            <person name="Migdoll A.M."/>
            <person name="Duduk B."/>
            <person name="Holz S."/>
            <person name="Rabus R."/>
            <person name="Seemuller E."/>
            <person name="Mitrovic J."/>
            <person name="Muller I."/>
            <person name="Buttner C."/>
            <person name="Reinhardt R."/>
        </authorList>
    </citation>
    <scope>NUCLEOTIDE SEQUENCE [LARGE SCALE GENOMIC DNA]</scope>
    <source>
        <strain evidence="12">0502</strain>
    </source>
</reference>
<dbReference type="OrthoDB" id="384331at2"/>
<dbReference type="STRING" id="61635.BN85310190"/>
<protein>
    <recommendedName>
        <fullName evidence="2">DNA polymerase III subunit delta</fullName>
        <ecNumber evidence="1">2.7.7.7</ecNumber>
    </recommendedName>
</protein>
<dbReference type="PANTHER" id="PTHR34388">
    <property type="entry name" value="DNA POLYMERASE III SUBUNIT DELTA"/>
    <property type="match status" value="1"/>
</dbReference>
<feature type="domain" description="DNA polymerase III delta N-terminal" evidence="9">
    <location>
        <begin position="6"/>
        <end position="118"/>
    </location>
</feature>
<dbReference type="InterPro" id="IPR008921">
    <property type="entry name" value="DNA_pol3_clamp-load_cplx_C"/>
</dbReference>
<feature type="domain" description="DNA polymerase III delta subunit-like C-terminal" evidence="10">
    <location>
        <begin position="196"/>
        <end position="315"/>
    </location>
</feature>
<dbReference type="Gene3D" id="3.40.50.300">
    <property type="entry name" value="P-loop containing nucleotide triphosphate hydrolases"/>
    <property type="match status" value="1"/>
</dbReference>
<proteinExistence type="inferred from homology"/>
<comment type="catalytic activity">
    <reaction evidence="8">
        <text>DNA(n) + a 2'-deoxyribonucleoside 5'-triphosphate = DNA(n+1) + diphosphate</text>
        <dbReference type="Rhea" id="RHEA:22508"/>
        <dbReference type="Rhea" id="RHEA-COMP:17339"/>
        <dbReference type="Rhea" id="RHEA-COMP:17340"/>
        <dbReference type="ChEBI" id="CHEBI:33019"/>
        <dbReference type="ChEBI" id="CHEBI:61560"/>
        <dbReference type="ChEBI" id="CHEBI:173112"/>
        <dbReference type="EC" id="2.7.7.7"/>
    </reaction>
</comment>
<dbReference type="InterPro" id="IPR010372">
    <property type="entry name" value="DNA_pol3_delta_N"/>
</dbReference>
<dbReference type="GO" id="GO:0006261">
    <property type="term" value="P:DNA-templated DNA replication"/>
    <property type="evidence" value="ECO:0007669"/>
    <property type="project" value="TreeGrafter"/>
</dbReference>
<dbReference type="GO" id="GO:0003887">
    <property type="term" value="F:DNA-directed DNA polymerase activity"/>
    <property type="evidence" value="ECO:0007669"/>
    <property type="project" value="UniProtKB-KW"/>
</dbReference>
<evidence type="ECO:0000256" key="1">
    <source>
        <dbReference type="ARBA" id="ARBA00012417"/>
    </source>
</evidence>
<dbReference type="HOGENOM" id="CLU_044694_4_1_14"/>
<dbReference type="SUPFAM" id="SSF48019">
    <property type="entry name" value="post-AAA+ oligomerization domain-like"/>
    <property type="match status" value="1"/>
</dbReference>
<dbReference type="Pfam" id="PF21694">
    <property type="entry name" value="DNA_pol3_delta_C"/>
    <property type="match status" value="1"/>
</dbReference>
<evidence type="ECO:0000256" key="5">
    <source>
        <dbReference type="ARBA" id="ARBA00022705"/>
    </source>
</evidence>
<evidence type="ECO:0000256" key="7">
    <source>
        <dbReference type="ARBA" id="ARBA00034754"/>
    </source>
</evidence>
<comment type="similarity">
    <text evidence="7">Belongs to the DNA polymerase HolA subunit family.</text>
</comment>
<dbReference type="RefSeq" id="WP_030004902.1">
    <property type="nucleotide sequence ID" value="NC_022549.1"/>
</dbReference>
<dbReference type="Pfam" id="PF06144">
    <property type="entry name" value="DNA_pol3_delta"/>
    <property type="match status" value="1"/>
</dbReference>
<dbReference type="PANTHER" id="PTHR34388:SF1">
    <property type="entry name" value="DNA POLYMERASE III SUBUNIT DELTA"/>
    <property type="match status" value="1"/>
</dbReference>
<accession>U4KNZ1</accession>
<organism evidence="11 12">
    <name type="scientific">Acholeplasma brassicae</name>
    <dbReference type="NCBI Taxonomy" id="61635"/>
    <lineage>
        <taxon>Bacteria</taxon>
        <taxon>Bacillati</taxon>
        <taxon>Mycoplasmatota</taxon>
        <taxon>Mollicutes</taxon>
        <taxon>Acholeplasmatales</taxon>
        <taxon>Acholeplasmataceae</taxon>
        <taxon>Acholeplasma</taxon>
    </lineage>
</organism>
<evidence type="ECO:0000259" key="10">
    <source>
        <dbReference type="Pfam" id="PF21694"/>
    </source>
</evidence>
<evidence type="ECO:0000256" key="3">
    <source>
        <dbReference type="ARBA" id="ARBA00022679"/>
    </source>
</evidence>
<dbReference type="GO" id="GO:0003677">
    <property type="term" value="F:DNA binding"/>
    <property type="evidence" value="ECO:0007669"/>
    <property type="project" value="InterPro"/>
</dbReference>
<keyword evidence="3 11" id="KW-0808">Transferase</keyword>
<dbReference type="SUPFAM" id="SSF52540">
    <property type="entry name" value="P-loop containing nucleoside triphosphate hydrolases"/>
    <property type="match status" value="1"/>
</dbReference>
<dbReference type="Proteomes" id="UP000032737">
    <property type="component" value="Chromosome"/>
</dbReference>
<evidence type="ECO:0000256" key="6">
    <source>
        <dbReference type="ARBA" id="ARBA00022932"/>
    </source>
</evidence>
<evidence type="ECO:0000256" key="2">
    <source>
        <dbReference type="ARBA" id="ARBA00017703"/>
    </source>
</evidence>
<dbReference type="AlphaFoldDB" id="U4KNZ1"/>
<name>U4KNZ1_9MOLU</name>
<evidence type="ECO:0000313" key="12">
    <source>
        <dbReference type="Proteomes" id="UP000032737"/>
    </source>
</evidence>
<sequence>MPDYLYIYQGIDTFLVENAVESLVKTLNVDPFNILTYDLEEQTIDHLLQEMTTVSFFSDKKIIKVKNPWFFYESSKEEGISDLIRYFKNPNEDTFVIFYLSKALDQSILISKEAKKYCRIELIKDMDKKDFEPYVKSVFKTFDYQIDDLATKELVERTNFDIVLLNNEVEKLKLYKMDQKQIALDDIRRLVSRNLEENIFELTNAILAKNKRRIMEVYGDLLEKNEDPIRIISQTSSKLKETIHTKKLLEKGYTQEKIAEFFNVKPGRAYYMVKNASSLKSRDLEKYFKRLTELDYQIKSGQIDKKIGLELFLLEV</sequence>
<keyword evidence="12" id="KW-1185">Reference proteome</keyword>
<keyword evidence="6" id="KW-0239">DNA-directed DNA polymerase</keyword>
<dbReference type="Gene3D" id="1.20.272.10">
    <property type="match status" value="1"/>
</dbReference>
<dbReference type="EMBL" id="FO681348">
    <property type="protein sequence ID" value="CCV66040.1"/>
    <property type="molecule type" value="Genomic_DNA"/>
</dbReference>
<evidence type="ECO:0000259" key="9">
    <source>
        <dbReference type="Pfam" id="PF06144"/>
    </source>
</evidence>
<keyword evidence="4 11" id="KW-0548">Nucleotidyltransferase</keyword>